<keyword evidence="6" id="KW-0732">Signal</keyword>
<evidence type="ECO:0000313" key="8">
    <source>
        <dbReference type="Proteomes" id="UP000264353"/>
    </source>
</evidence>
<dbReference type="AlphaFoldDB" id="A0A398A3H3"/>
<evidence type="ECO:0000256" key="1">
    <source>
        <dbReference type="ARBA" id="ARBA00006722"/>
    </source>
</evidence>
<gene>
    <name evidence="7" type="ORF">BRARA_C01766</name>
</gene>
<keyword evidence="5" id="KW-1015">Disulfide bond</keyword>
<evidence type="ECO:0000313" key="7">
    <source>
        <dbReference type="EMBL" id="RID69686.1"/>
    </source>
</evidence>
<dbReference type="InterPro" id="IPR010851">
    <property type="entry name" value="DEFL"/>
</dbReference>
<organism evidence="7 8">
    <name type="scientific">Brassica campestris</name>
    <name type="common">Field mustard</name>
    <dbReference type="NCBI Taxonomy" id="3711"/>
    <lineage>
        <taxon>Eukaryota</taxon>
        <taxon>Viridiplantae</taxon>
        <taxon>Streptophyta</taxon>
        <taxon>Embryophyta</taxon>
        <taxon>Tracheophyta</taxon>
        <taxon>Spermatophyta</taxon>
        <taxon>Magnoliopsida</taxon>
        <taxon>eudicotyledons</taxon>
        <taxon>Gunneridae</taxon>
        <taxon>Pentapetalae</taxon>
        <taxon>rosids</taxon>
        <taxon>malvids</taxon>
        <taxon>Brassicales</taxon>
        <taxon>Brassicaceae</taxon>
        <taxon>Brassiceae</taxon>
        <taxon>Brassica</taxon>
    </lineage>
</organism>
<keyword evidence="4" id="KW-0611">Plant defense</keyword>
<sequence>MSKSENIVCFIIFLVIFLVVSTEKIAAEKLDRDCRGQPLLVAPPKICDKQSECDRHCKAPPLNFVRGACVIPKRASTKVCTCYRNQADCKAPPR</sequence>
<feature type="signal peptide" evidence="6">
    <location>
        <begin position="1"/>
        <end position="22"/>
    </location>
</feature>
<keyword evidence="2" id="KW-0929">Antimicrobial</keyword>
<accession>A0A398A3H3</accession>
<protein>
    <submittedName>
        <fullName evidence="7">Uncharacterized protein</fullName>
    </submittedName>
</protein>
<reference evidence="7 8" key="1">
    <citation type="submission" date="2018-06" db="EMBL/GenBank/DDBJ databases">
        <title>WGS assembly of Brassica rapa FPsc.</title>
        <authorList>
            <person name="Bowman J."/>
            <person name="Kohchi T."/>
            <person name="Yamato K."/>
            <person name="Jenkins J."/>
            <person name="Shu S."/>
            <person name="Ishizaki K."/>
            <person name="Yamaoka S."/>
            <person name="Nishihama R."/>
            <person name="Nakamura Y."/>
            <person name="Berger F."/>
            <person name="Adam C."/>
            <person name="Aki S."/>
            <person name="Althoff F."/>
            <person name="Araki T."/>
            <person name="Arteaga-Vazquez M."/>
            <person name="Balasubrmanian S."/>
            <person name="Bauer D."/>
            <person name="Boehm C."/>
            <person name="Briginshaw L."/>
            <person name="Caballero-Perez J."/>
            <person name="Catarino B."/>
            <person name="Chen F."/>
            <person name="Chiyoda S."/>
            <person name="Chovatia M."/>
            <person name="Davies K."/>
            <person name="Delmans M."/>
            <person name="Demura T."/>
            <person name="Dierschke T."/>
            <person name="Dolan L."/>
            <person name="Dorantes-Acosta A."/>
            <person name="Eklund D."/>
            <person name="Florent S."/>
            <person name="Flores-Sandoval E."/>
            <person name="Fujiyama A."/>
            <person name="Fukuzawa H."/>
            <person name="Galik B."/>
            <person name="Grimanelli D."/>
            <person name="Grimwood J."/>
            <person name="Grossniklaus U."/>
            <person name="Hamada T."/>
            <person name="Haseloff J."/>
            <person name="Hetherington A."/>
            <person name="Higo A."/>
            <person name="Hirakawa Y."/>
            <person name="Hundley H."/>
            <person name="Ikeda Y."/>
            <person name="Inoue K."/>
            <person name="Inoue S."/>
            <person name="Ishida S."/>
            <person name="Jia Q."/>
            <person name="Kakita M."/>
            <person name="Kanazawa T."/>
            <person name="Kawai Y."/>
            <person name="Kawashima T."/>
            <person name="Kennedy M."/>
            <person name="Kinose K."/>
            <person name="Kinoshita T."/>
            <person name="Kohara Y."/>
            <person name="Koide E."/>
            <person name="Komatsu K."/>
            <person name="Kopischke S."/>
            <person name="Kubo M."/>
            <person name="Kyozuka J."/>
            <person name="Lagercrantz U."/>
            <person name="Lin S."/>
            <person name="Lindquist E."/>
            <person name="Lipzen A."/>
            <person name="Lu C."/>
            <person name="Luna E."/>
            <person name="Martienssen R."/>
            <person name="Minamino N."/>
            <person name="Mizutani M."/>
            <person name="Mizutani M."/>
            <person name="Mochizuki N."/>
            <person name="Monte I."/>
            <person name="Mosher R."/>
            <person name="Nagasaki H."/>
            <person name="Nakagami H."/>
            <person name="Naramoto S."/>
            <person name="Nishitani K."/>
            <person name="Ohtani M."/>
            <person name="Okamoto T."/>
            <person name="Okumura M."/>
            <person name="Phillips J."/>
            <person name="Pollak B."/>
            <person name="Reinders A."/>
            <person name="Roevekamp M."/>
            <person name="Sano R."/>
            <person name="Sawa S."/>
            <person name="Schmid M."/>
            <person name="Shirakawa M."/>
            <person name="Solano R."/>
            <person name="Spunde A."/>
            <person name="Suetsugu N."/>
            <person name="Sugano S."/>
            <person name="Sugiyama A."/>
            <person name="Sun R."/>
            <person name="Suzuki Y."/>
            <person name="Takenaka M."/>
            <person name="Takezawa D."/>
            <person name="Tomogane H."/>
            <person name="Tsuzuki M."/>
            <person name="Ueda T."/>
            <person name="Umeda M."/>
            <person name="Ward J."/>
            <person name="Watanabe Y."/>
            <person name="Yazaki K."/>
            <person name="Yokoyama R."/>
            <person name="Yoshitake Y."/>
            <person name="Yotsui I."/>
            <person name="Zachgo S."/>
            <person name="Schmutz J."/>
        </authorList>
    </citation>
    <scope>NUCLEOTIDE SEQUENCE [LARGE SCALE GENOMIC DNA]</scope>
    <source>
        <strain evidence="8">cv. B-3</strain>
    </source>
</reference>
<evidence type="ECO:0000256" key="5">
    <source>
        <dbReference type="ARBA" id="ARBA00023157"/>
    </source>
</evidence>
<name>A0A398A3H3_BRACM</name>
<evidence type="ECO:0000256" key="3">
    <source>
        <dbReference type="ARBA" id="ARBA00022577"/>
    </source>
</evidence>
<dbReference type="EMBL" id="CM010630">
    <property type="protein sequence ID" value="RID69686.1"/>
    <property type="molecule type" value="Genomic_DNA"/>
</dbReference>
<dbReference type="GO" id="GO:0050832">
    <property type="term" value="P:defense response to fungus"/>
    <property type="evidence" value="ECO:0007669"/>
    <property type="project" value="UniProtKB-KW"/>
</dbReference>
<comment type="similarity">
    <text evidence="1">Belongs to the DEFL family.</text>
</comment>
<feature type="chain" id="PRO_5017354678" evidence="6">
    <location>
        <begin position="23"/>
        <end position="94"/>
    </location>
</feature>
<keyword evidence="3" id="KW-0295">Fungicide</keyword>
<evidence type="ECO:0000256" key="6">
    <source>
        <dbReference type="SAM" id="SignalP"/>
    </source>
</evidence>
<dbReference type="Pfam" id="PF25052">
    <property type="entry name" value="AtDEF-like"/>
    <property type="match status" value="1"/>
</dbReference>
<dbReference type="Proteomes" id="UP000264353">
    <property type="component" value="Chromosome A3"/>
</dbReference>
<evidence type="ECO:0000256" key="4">
    <source>
        <dbReference type="ARBA" id="ARBA00022821"/>
    </source>
</evidence>
<dbReference type="GO" id="GO:0031640">
    <property type="term" value="P:killing of cells of another organism"/>
    <property type="evidence" value="ECO:0007669"/>
    <property type="project" value="UniProtKB-KW"/>
</dbReference>
<evidence type="ECO:0000256" key="2">
    <source>
        <dbReference type="ARBA" id="ARBA00022529"/>
    </source>
</evidence>
<proteinExistence type="inferred from homology"/>